<dbReference type="AlphaFoldDB" id="A0A290HSM6"/>
<sequence>MPLHVKILTRILAYESLACECGYGDKRGCLNGFFDRISWKVFTCKGNKDRTMIHNMVFVIEYYDKENDTFIKNELISLCTIKDVKNILMEVYNDEKHIGISVNDEYLAGSYPITEKVKEKIYLKFGMDVDIEHYDCFLSQEYKSALTKNNNI</sequence>
<name>A0A290HSM6_9BACT</name>
<gene>
    <name evidence="1" type="ORF">SJPD1_2624</name>
</gene>
<dbReference type="EMBL" id="CP023275">
    <property type="protein sequence ID" value="ATB70718.1"/>
    <property type="molecule type" value="Genomic_DNA"/>
</dbReference>
<reference evidence="2" key="1">
    <citation type="submission" date="2017-09" db="EMBL/GenBank/DDBJ databases">
        <title>The complete genome of Sulfurospirillum sp. JPD-1.</title>
        <authorList>
            <person name="Goris T."/>
        </authorList>
    </citation>
    <scope>NUCLEOTIDE SEQUENCE [LARGE SCALE GENOMIC DNA]</scope>
    <source>
        <strain evidence="2">JPD-1</strain>
    </source>
</reference>
<accession>A0A290HSM6</accession>
<evidence type="ECO:0000313" key="2">
    <source>
        <dbReference type="Proteomes" id="UP000217349"/>
    </source>
</evidence>
<dbReference type="KEGG" id="sulj:SJPD1_2624"/>
<proteinExistence type="predicted"/>
<protein>
    <submittedName>
        <fullName evidence="1">Uncharacterized protein</fullName>
    </submittedName>
</protein>
<organism evidence="1 2">
    <name type="scientific">Sulfurospirillum diekertiae</name>
    <dbReference type="NCBI Taxonomy" id="1854492"/>
    <lineage>
        <taxon>Bacteria</taxon>
        <taxon>Pseudomonadati</taxon>
        <taxon>Campylobacterota</taxon>
        <taxon>Epsilonproteobacteria</taxon>
        <taxon>Campylobacterales</taxon>
        <taxon>Sulfurospirillaceae</taxon>
        <taxon>Sulfurospirillum</taxon>
    </lineage>
</organism>
<dbReference type="Proteomes" id="UP000217349">
    <property type="component" value="Chromosome"/>
</dbReference>
<evidence type="ECO:0000313" key="1">
    <source>
        <dbReference type="EMBL" id="ATB70718.1"/>
    </source>
</evidence>